<feature type="transmembrane region" description="Helical" evidence="8">
    <location>
        <begin position="122"/>
        <end position="145"/>
    </location>
</feature>
<feature type="transmembrane region" description="Helical" evidence="8">
    <location>
        <begin position="73"/>
        <end position="101"/>
    </location>
</feature>
<comment type="caution">
    <text evidence="10">The sequence shown here is derived from an EMBL/GenBank/DDBJ whole genome shotgun (WGS) entry which is preliminary data.</text>
</comment>
<feature type="transmembrane region" description="Helical" evidence="8">
    <location>
        <begin position="40"/>
        <end position="61"/>
    </location>
</feature>
<organism evidence="10 11">
    <name type="scientific">candidate division CSSED10-310 bacterium</name>
    <dbReference type="NCBI Taxonomy" id="2855610"/>
    <lineage>
        <taxon>Bacteria</taxon>
        <taxon>Bacteria division CSSED10-310</taxon>
    </lineage>
</organism>
<dbReference type="Pfam" id="PF01061">
    <property type="entry name" value="ABC2_membrane"/>
    <property type="match status" value="1"/>
</dbReference>
<keyword evidence="6 8" id="KW-1133">Transmembrane helix</keyword>
<keyword evidence="4 8" id="KW-1003">Cell membrane</keyword>
<name>A0ABV6YQU7_UNCC1</name>
<dbReference type="InterPro" id="IPR013525">
    <property type="entry name" value="ABC2_TM"/>
</dbReference>
<evidence type="ECO:0000256" key="4">
    <source>
        <dbReference type="ARBA" id="ARBA00022475"/>
    </source>
</evidence>
<sequence>MTIHNILKKIQYFFHDLREHQSLIVSLVKRDFKTRYAGSLLGLLWLFIQPLVTIIIFWFVFEIGFKLKPVENFPFILWLVCGLLPWFFFSEAIMICSTAITENPYIVKKFVFRISFLLISRIFTALLLHIFFIIVLFLMFAFYGYYPDLYCLQLPYYLGAMLLLVTGLSFFSSAAVIFFKDIGQFIQVSLQFLFWATPIFWSLNLIPVQYQTLIKLNPLFYIVTGYRECLITKGCLWQHPELSLYYWSITLATFIGGILFFKRLRPHFGDVL</sequence>
<comment type="subcellular location">
    <subcellularLocation>
        <location evidence="1 8">Cell membrane</location>
        <topology evidence="1 8">Multi-pass membrane protein</topology>
    </subcellularLocation>
</comment>
<comment type="similarity">
    <text evidence="2 8">Belongs to the ABC-2 integral membrane protein family.</text>
</comment>
<protein>
    <recommendedName>
        <fullName evidence="8">Transport permease protein</fullName>
    </recommendedName>
</protein>
<dbReference type="Proteomes" id="UP001594351">
    <property type="component" value="Unassembled WGS sequence"/>
</dbReference>
<dbReference type="PANTHER" id="PTHR30413">
    <property type="entry name" value="INNER MEMBRANE TRANSPORT PERMEASE"/>
    <property type="match status" value="1"/>
</dbReference>
<feature type="transmembrane region" description="Helical" evidence="8">
    <location>
        <begin position="192"/>
        <end position="210"/>
    </location>
</feature>
<proteinExistence type="inferred from homology"/>
<evidence type="ECO:0000256" key="8">
    <source>
        <dbReference type="RuleBase" id="RU361157"/>
    </source>
</evidence>
<feature type="transmembrane region" description="Helical" evidence="8">
    <location>
        <begin position="244"/>
        <end position="261"/>
    </location>
</feature>
<keyword evidence="3 8" id="KW-0813">Transport</keyword>
<keyword evidence="11" id="KW-1185">Reference proteome</keyword>
<evidence type="ECO:0000259" key="9">
    <source>
        <dbReference type="PROSITE" id="PS51012"/>
    </source>
</evidence>
<evidence type="ECO:0000256" key="7">
    <source>
        <dbReference type="ARBA" id="ARBA00023136"/>
    </source>
</evidence>
<evidence type="ECO:0000256" key="6">
    <source>
        <dbReference type="ARBA" id="ARBA00022989"/>
    </source>
</evidence>
<evidence type="ECO:0000256" key="2">
    <source>
        <dbReference type="ARBA" id="ARBA00007783"/>
    </source>
</evidence>
<dbReference type="InterPro" id="IPR047817">
    <property type="entry name" value="ABC2_TM_bact-type"/>
</dbReference>
<gene>
    <name evidence="10" type="ORF">ACFL27_00125</name>
</gene>
<dbReference type="PANTHER" id="PTHR30413:SF10">
    <property type="entry name" value="CAPSULE POLYSACCHARIDE EXPORT INNER-MEMBRANE PROTEIN CTRC"/>
    <property type="match status" value="1"/>
</dbReference>
<accession>A0ABV6YQU7</accession>
<keyword evidence="7 8" id="KW-0472">Membrane</keyword>
<evidence type="ECO:0000256" key="3">
    <source>
        <dbReference type="ARBA" id="ARBA00022448"/>
    </source>
</evidence>
<keyword evidence="5 8" id="KW-0812">Transmembrane</keyword>
<reference evidence="10 11" key="1">
    <citation type="submission" date="2024-09" db="EMBL/GenBank/DDBJ databases">
        <title>Laminarin stimulates single cell rates of sulfate reduction while oxygen inhibits transcriptomic activity in coastal marine sediment.</title>
        <authorList>
            <person name="Lindsay M."/>
            <person name="Orcutt B."/>
            <person name="Emerson D."/>
            <person name="Stepanauskas R."/>
            <person name="D'Angelo T."/>
        </authorList>
    </citation>
    <scope>NUCLEOTIDE SEQUENCE [LARGE SCALE GENOMIC DNA]</scope>
    <source>
        <strain evidence="10">SAG AM-311-K15</strain>
    </source>
</reference>
<evidence type="ECO:0000313" key="10">
    <source>
        <dbReference type="EMBL" id="MFC1848588.1"/>
    </source>
</evidence>
<dbReference type="PROSITE" id="PS51012">
    <property type="entry name" value="ABC_TM2"/>
    <property type="match status" value="1"/>
</dbReference>
<feature type="domain" description="ABC transmembrane type-2" evidence="9">
    <location>
        <begin position="41"/>
        <end position="264"/>
    </location>
</feature>
<evidence type="ECO:0000313" key="11">
    <source>
        <dbReference type="Proteomes" id="UP001594351"/>
    </source>
</evidence>
<feature type="transmembrane region" description="Helical" evidence="8">
    <location>
        <begin position="157"/>
        <end position="180"/>
    </location>
</feature>
<evidence type="ECO:0000256" key="1">
    <source>
        <dbReference type="ARBA" id="ARBA00004651"/>
    </source>
</evidence>
<dbReference type="EMBL" id="JBHPBY010000001">
    <property type="protein sequence ID" value="MFC1848588.1"/>
    <property type="molecule type" value="Genomic_DNA"/>
</dbReference>
<evidence type="ECO:0000256" key="5">
    <source>
        <dbReference type="ARBA" id="ARBA00022692"/>
    </source>
</evidence>